<evidence type="ECO:0000256" key="4">
    <source>
        <dbReference type="ARBA" id="ARBA00022989"/>
    </source>
</evidence>
<reference evidence="13 14" key="1">
    <citation type="submission" date="2019-01" db="EMBL/GenBank/DDBJ databases">
        <title>A draft genome assembly of the solar-powered sea slug Elysia chlorotica.</title>
        <authorList>
            <person name="Cai H."/>
            <person name="Li Q."/>
            <person name="Fang X."/>
            <person name="Li J."/>
            <person name="Curtis N.E."/>
            <person name="Altenburger A."/>
            <person name="Shibata T."/>
            <person name="Feng M."/>
            <person name="Maeda T."/>
            <person name="Schwartz J.A."/>
            <person name="Shigenobu S."/>
            <person name="Lundholm N."/>
            <person name="Nishiyama T."/>
            <person name="Yang H."/>
            <person name="Hasebe M."/>
            <person name="Li S."/>
            <person name="Pierce S.K."/>
            <person name="Wang J."/>
        </authorList>
    </citation>
    <scope>NUCLEOTIDE SEQUENCE [LARGE SCALE GENOMIC DNA]</scope>
    <source>
        <strain evidence="13">EC2010</strain>
        <tissue evidence="13">Whole organism of an adult</tissue>
    </source>
</reference>
<evidence type="ECO:0000256" key="9">
    <source>
        <dbReference type="RuleBase" id="RU000688"/>
    </source>
</evidence>
<dbReference type="PRINTS" id="PR00237">
    <property type="entry name" value="GPCRRHODOPSN"/>
</dbReference>
<evidence type="ECO:0000256" key="1">
    <source>
        <dbReference type="ARBA" id="ARBA00004651"/>
    </source>
</evidence>
<proteinExistence type="inferred from homology"/>
<keyword evidence="6 11" id="KW-0472">Membrane</keyword>
<comment type="subcellular location">
    <subcellularLocation>
        <location evidence="1">Cell membrane</location>
        <topology evidence="1">Multi-pass membrane protein</topology>
    </subcellularLocation>
</comment>
<feature type="transmembrane region" description="Helical" evidence="11">
    <location>
        <begin position="265"/>
        <end position="286"/>
    </location>
</feature>
<dbReference type="PROSITE" id="PS00237">
    <property type="entry name" value="G_PROTEIN_RECEP_F1_1"/>
    <property type="match status" value="1"/>
</dbReference>
<dbReference type="Gene3D" id="1.20.1070.10">
    <property type="entry name" value="Rhodopsin 7-helix transmembrane proteins"/>
    <property type="match status" value="2"/>
</dbReference>
<evidence type="ECO:0000256" key="8">
    <source>
        <dbReference type="ARBA" id="ARBA00023224"/>
    </source>
</evidence>
<keyword evidence="8 9" id="KW-0807">Transducer</keyword>
<evidence type="ECO:0000256" key="5">
    <source>
        <dbReference type="ARBA" id="ARBA00023040"/>
    </source>
</evidence>
<feature type="transmembrane region" description="Helical" evidence="11">
    <location>
        <begin position="103"/>
        <end position="128"/>
    </location>
</feature>
<feature type="region of interest" description="Disordered" evidence="10">
    <location>
        <begin position="139"/>
        <end position="158"/>
    </location>
</feature>
<evidence type="ECO:0000313" key="14">
    <source>
        <dbReference type="Proteomes" id="UP000271974"/>
    </source>
</evidence>
<dbReference type="AlphaFoldDB" id="A0A3S1AXI7"/>
<evidence type="ECO:0000256" key="2">
    <source>
        <dbReference type="ARBA" id="ARBA00022475"/>
    </source>
</evidence>
<feature type="transmembrane region" description="Helical" evidence="11">
    <location>
        <begin position="57"/>
        <end position="83"/>
    </location>
</feature>
<evidence type="ECO:0000256" key="11">
    <source>
        <dbReference type="SAM" id="Phobius"/>
    </source>
</evidence>
<comment type="caution">
    <text evidence="13">The sequence shown here is derived from an EMBL/GenBank/DDBJ whole genome shotgun (WGS) entry which is preliminary data.</text>
</comment>
<dbReference type="PANTHER" id="PTHR24228">
    <property type="entry name" value="B2 BRADYKININ RECEPTOR/ANGIOTENSIN II RECEPTOR"/>
    <property type="match status" value="1"/>
</dbReference>
<feature type="non-terminal residue" evidence="13">
    <location>
        <position position="1"/>
    </location>
</feature>
<dbReference type="InterPro" id="IPR017452">
    <property type="entry name" value="GPCR_Rhodpsn_7TM"/>
</dbReference>
<dbReference type="InterPro" id="IPR000276">
    <property type="entry name" value="GPCR_Rhodpsn"/>
</dbReference>
<gene>
    <name evidence="13" type="ORF">EGW08_022427</name>
</gene>
<evidence type="ECO:0000313" key="13">
    <source>
        <dbReference type="EMBL" id="RUS69814.1"/>
    </source>
</evidence>
<dbReference type="Pfam" id="PF00001">
    <property type="entry name" value="7tm_1"/>
    <property type="match status" value="1"/>
</dbReference>
<feature type="transmembrane region" description="Helical" evidence="11">
    <location>
        <begin position="231"/>
        <end position="253"/>
    </location>
</feature>
<protein>
    <recommendedName>
        <fullName evidence="12">G-protein coupled receptors family 1 profile domain-containing protein</fullName>
    </recommendedName>
</protein>
<organism evidence="13 14">
    <name type="scientific">Elysia chlorotica</name>
    <name type="common">Eastern emerald elysia</name>
    <name type="synonym">Sea slug</name>
    <dbReference type="NCBI Taxonomy" id="188477"/>
    <lineage>
        <taxon>Eukaryota</taxon>
        <taxon>Metazoa</taxon>
        <taxon>Spiralia</taxon>
        <taxon>Lophotrochozoa</taxon>
        <taxon>Mollusca</taxon>
        <taxon>Gastropoda</taxon>
        <taxon>Heterobranchia</taxon>
        <taxon>Euthyneura</taxon>
        <taxon>Panpulmonata</taxon>
        <taxon>Sacoglossa</taxon>
        <taxon>Placobranchoidea</taxon>
        <taxon>Plakobranchidae</taxon>
        <taxon>Elysia</taxon>
    </lineage>
</organism>
<dbReference type="GO" id="GO:0004930">
    <property type="term" value="F:G protein-coupled receptor activity"/>
    <property type="evidence" value="ECO:0007669"/>
    <property type="project" value="UniProtKB-KW"/>
</dbReference>
<evidence type="ECO:0000256" key="6">
    <source>
        <dbReference type="ARBA" id="ARBA00023136"/>
    </source>
</evidence>
<keyword evidence="2" id="KW-1003">Cell membrane</keyword>
<name>A0A3S1AXI7_ELYCH</name>
<keyword evidence="4 11" id="KW-1133">Transmembrane helix</keyword>
<keyword evidence="14" id="KW-1185">Reference proteome</keyword>
<feature type="region of interest" description="Disordered" evidence="10">
    <location>
        <begin position="357"/>
        <end position="376"/>
    </location>
</feature>
<dbReference type="OrthoDB" id="6147329at2759"/>
<evidence type="ECO:0000256" key="10">
    <source>
        <dbReference type="SAM" id="MobiDB-lite"/>
    </source>
</evidence>
<feature type="compositionally biased region" description="Polar residues" evidence="10">
    <location>
        <begin position="360"/>
        <end position="376"/>
    </location>
</feature>
<keyword evidence="7 9" id="KW-0675">Receptor</keyword>
<dbReference type="SUPFAM" id="SSF81321">
    <property type="entry name" value="Family A G protein-coupled receptor-like"/>
    <property type="match status" value="1"/>
</dbReference>
<keyword evidence="3 9" id="KW-0812">Transmembrane</keyword>
<feature type="transmembrane region" description="Helical" evidence="11">
    <location>
        <begin position="15"/>
        <end position="36"/>
    </location>
</feature>
<evidence type="ECO:0000256" key="3">
    <source>
        <dbReference type="ARBA" id="ARBA00022692"/>
    </source>
</evidence>
<dbReference type="EMBL" id="RQTK01001568">
    <property type="protein sequence ID" value="RUS69814.1"/>
    <property type="molecule type" value="Genomic_DNA"/>
</dbReference>
<comment type="similarity">
    <text evidence="9">Belongs to the G-protein coupled receptor 1 family.</text>
</comment>
<sequence length="397" mass="43975">YLTGGWTFHINICRAVGILGYALTGTTIITITAIAWNRYKLVVDSKMYHVIFRRRKMAVMLAATWLIPVAFLQPAVFGVWGHFGFIPVLSSCNLDLDNSSQTFKIFLLIVRAAIPCGLIIYFYSSIYITTRASRLRLQNRRRNSSSNNNNNNSGRSSGNYQDCCGNNEVTQSISEANSNNPSSIGGSGGSTTAALTNCLTAEQSNNNNNNINSNNNSNKNNRNNYHREMRLTRMMIAIFLVFVVSYFPCTISSAIDMSHTLSKTFHMFCQTTIFLGSAVNPLLYGFMNSQFRTAYYNIIMCSMLTGRARQKRYGSSIAAMSTASRRKKQGKGGDIKRAVKTGPVAAVYSILPRRHKKVTPSLSHMSGKSTSPKSNTVNTRVANLSAVPLEALKHEKI</sequence>
<dbReference type="Proteomes" id="UP000271974">
    <property type="component" value="Unassembled WGS sequence"/>
</dbReference>
<feature type="compositionally biased region" description="Low complexity" evidence="10">
    <location>
        <begin position="144"/>
        <end position="158"/>
    </location>
</feature>
<dbReference type="STRING" id="188477.A0A3S1AXI7"/>
<dbReference type="PROSITE" id="PS50262">
    <property type="entry name" value="G_PROTEIN_RECEP_F1_2"/>
    <property type="match status" value="1"/>
</dbReference>
<dbReference type="PANTHER" id="PTHR24228:SF74">
    <property type="entry name" value="G-PROTEIN COUPLED RECEPTORS FAMILY 1 PROFILE DOMAIN-CONTAINING PROTEIN"/>
    <property type="match status" value="1"/>
</dbReference>
<evidence type="ECO:0000256" key="7">
    <source>
        <dbReference type="ARBA" id="ARBA00023170"/>
    </source>
</evidence>
<accession>A0A3S1AXI7</accession>
<feature type="domain" description="G-protein coupled receptors family 1 profile" evidence="12">
    <location>
        <begin position="1"/>
        <end position="284"/>
    </location>
</feature>
<keyword evidence="5 9" id="KW-0297">G-protein coupled receptor</keyword>
<evidence type="ECO:0000259" key="12">
    <source>
        <dbReference type="PROSITE" id="PS50262"/>
    </source>
</evidence>
<dbReference type="GO" id="GO:0005886">
    <property type="term" value="C:plasma membrane"/>
    <property type="evidence" value="ECO:0007669"/>
    <property type="project" value="UniProtKB-SubCell"/>
</dbReference>